<dbReference type="OrthoDB" id="2830399at2"/>
<dbReference type="InterPro" id="IPR050680">
    <property type="entry name" value="YpeA/RimI_acetyltransf"/>
</dbReference>
<dbReference type="SUPFAM" id="SSF55729">
    <property type="entry name" value="Acyl-CoA N-acyltransferases (Nat)"/>
    <property type="match status" value="1"/>
</dbReference>
<dbReference type="CDD" id="cd04301">
    <property type="entry name" value="NAT_SF"/>
    <property type="match status" value="1"/>
</dbReference>
<evidence type="ECO:0000313" key="5">
    <source>
        <dbReference type="Proteomes" id="UP000317036"/>
    </source>
</evidence>
<keyword evidence="5" id="KW-1185">Reference proteome</keyword>
<dbReference type="PANTHER" id="PTHR43420:SF47">
    <property type="entry name" value="N-ACETYLTRANSFERASE DOMAIN-CONTAINING PROTEIN"/>
    <property type="match status" value="1"/>
</dbReference>
<keyword evidence="2" id="KW-0012">Acyltransferase</keyword>
<dbReference type="PROSITE" id="PS51186">
    <property type="entry name" value="GNAT"/>
    <property type="match status" value="1"/>
</dbReference>
<dbReference type="Gene3D" id="3.40.630.30">
    <property type="match status" value="1"/>
</dbReference>
<evidence type="ECO:0000259" key="3">
    <source>
        <dbReference type="PROSITE" id="PS51186"/>
    </source>
</evidence>
<gene>
    <name evidence="4" type="ORF">FPZ49_00430</name>
</gene>
<evidence type="ECO:0000256" key="1">
    <source>
        <dbReference type="ARBA" id="ARBA00022679"/>
    </source>
</evidence>
<evidence type="ECO:0000256" key="2">
    <source>
        <dbReference type="ARBA" id="ARBA00023315"/>
    </source>
</evidence>
<evidence type="ECO:0000313" key="4">
    <source>
        <dbReference type="EMBL" id="TVY11798.1"/>
    </source>
</evidence>
<organism evidence="4 5">
    <name type="scientific">Paenibacillus cremeus</name>
    <dbReference type="NCBI Taxonomy" id="2163881"/>
    <lineage>
        <taxon>Bacteria</taxon>
        <taxon>Bacillati</taxon>
        <taxon>Bacillota</taxon>
        <taxon>Bacilli</taxon>
        <taxon>Bacillales</taxon>
        <taxon>Paenibacillaceae</taxon>
        <taxon>Paenibacillus</taxon>
    </lineage>
</organism>
<dbReference type="RefSeq" id="WP_144842380.1">
    <property type="nucleotide sequence ID" value="NZ_VNJI01000001.1"/>
</dbReference>
<dbReference type="EMBL" id="VNJI01000001">
    <property type="protein sequence ID" value="TVY11798.1"/>
    <property type="molecule type" value="Genomic_DNA"/>
</dbReference>
<accession>A0A559KIB1</accession>
<feature type="domain" description="N-acetyltransferase" evidence="3">
    <location>
        <begin position="7"/>
        <end position="165"/>
    </location>
</feature>
<comment type="caution">
    <text evidence="4">The sequence shown here is derived from an EMBL/GenBank/DDBJ whole genome shotgun (WGS) entry which is preliminary data.</text>
</comment>
<dbReference type="InterPro" id="IPR000182">
    <property type="entry name" value="GNAT_dom"/>
</dbReference>
<dbReference type="GO" id="GO:0016747">
    <property type="term" value="F:acyltransferase activity, transferring groups other than amino-acyl groups"/>
    <property type="evidence" value="ECO:0007669"/>
    <property type="project" value="InterPro"/>
</dbReference>
<sequence length="186" mass="21407">MDTLQYHITDEWDEACWNAVEGIYEEAFPLDGKKSRDIIHRMFTKRMCQLHTIAQGSDIVGMALTGIDQGARALIIDYLAIRGEARGQGYGRLLLERIKDWARTAANCKGLIVEVEAEPTAENEQRIRFWEACGFQLTEYVHQYIWVPEPYQAMACSFDEADPLPQDGKQLFRSITRFHQKAYRGT</sequence>
<dbReference type="Proteomes" id="UP000317036">
    <property type="component" value="Unassembled WGS sequence"/>
</dbReference>
<dbReference type="PANTHER" id="PTHR43420">
    <property type="entry name" value="ACETYLTRANSFERASE"/>
    <property type="match status" value="1"/>
</dbReference>
<keyword evidence="1 4" id="KW-0808">Transferase</keyword>
<proteinExistence type="predicted"/>
<reference evidence="4 5" key="1">
    <citation type="submission" date="2019-07" db="EMBL/GenBank/DDBJ databases">
        <authorList>
            <person name="Kim J."/>
        </authorList>
    </citation>
    <scope>NUCLEOTIDE SEQUENCE [LARGE SCALE GENOMIC DNA]</scope>
    <source>
        <strain evidence="4 5">JC52</strain>
    </source>
</reference>
<dbReference type="InterPro" id="IPR016181">
    <property type="entry name" value="Acyl_CoA_acyltransferase"/>
</dbReference>
<name>A0A559KIB1_9BACL</name>
<dbReference type="AlphaFoldDB" id="A0A559KIB1"/>
<protein>
    <submittedName>
        <fullName evidence="4">GNAT family N-acetyltransferase</fullName>
    </submittedName>
</protein>
<dbReference type="Pfam" id="PF00583">
    <property type="entry name" value="Acetyltransf_1"/>
    <property type="match status" value="1"/>
</dbReference>